<dbReference type="PANTHER" id="PTHR30193:SF37">
    <property type="entry name" value="INNER MEMBRANE ABC TRANSPORTER PERMEASE PROTEIN YCJO"/>
    <property type="match status" value="1"/>
</dbReference>
<evidence type="ECO:0000256" key="5">
    <source>
        <dbReference type="ARBA" id="ARBA00022989"/>
    </source>
</evidence>
<evidence type="ECO:0000256" key="4">
    <source>
        <dbReference type="ARBA" id="ARBA00022692"/>
    </source>
</evidence>
<dbReference type="EMBL" id="JBHSMJ010000029">
    <property type="protein sequence ID" value="MFC5450701.1"/>
    <property type="molecule type" value="Genomic_DNA"/>
</dbReference>
<feature type="transmembrane region" description="Helical" evidence="7">
    <location>
        <begin position="120"/>
        <end position="145"/>
    </location>
</feature>
<keyword evidence="5 7" id="KW-1133">Transmembrane helix</keyword>
<reference evidence="10" key="1">
    <citation type="journal article" date="2019" name="Int. J. Syst. Evol. Microbiol.">
        <title>The Global Catalogue of Microorganisms (GCM) 10K type strain sequencing project: providing services to taxonomists for standard genome sequencing and annotation.</title>
        <authorList>
            <consortium name="The Broad Institute Genomics Platform"/>
            <consortium name="The Broad Institute Genome Sequencing Center for Infectious Disease"/>
            <person name="Wu L."/>
            <person name="Ma J."/>
        </authorList>
    </citation>
    <scope>NUCLEOTIDE SEQUENCE [LARGE SCALE GENOMIC DNA]</scope>
    <source>
        <strain evidence="10">KACC 11904</strain>
    </source>
</reference>
<dbReference type="PROSITE" id="PS50928">
    <property type="entry name" value="ABC_TM1"/>
    <property type="match status" value="1"/>
</dbReference>
<protein>
    <submittedName>
        <fullName evidence="9">Carbohydrate ABC transporter permease</fullName>
    </submittedName>
</protein>
<evidence type="ECO:0000259" key="8">
    <source>
        <dbReference type="PROSITE" id="PS50928"/>
    </source>
</evidence>
<feature type="transmembrane region" description="Helical" evidence="7">
    <location>
        <begin position="165"/>
        <end position="191"/>
    </location>
</feature>
<evidence type="ECO:0000256" key="1">
    <source>
        <dbReference type="ARBA" id="ARBA00004651"/>
    </source>
</evidence>
<sequence length="302" mass="33707">MSTHTVQTAAKKAAKPKVKKFQVAPYLFVLPNFLIFSVFIVIPTIIGFVYSFNEYDGLNPMEFTGFDNYKEVLSNSEFWTALGKTGLYALIVVPLIYCVSLAVAVLLVQNIKLKGLFRSVFYLPTLLSFIIVGLSWKWIFADFGILNHVLNLLGITSVHFLSDPFFANMSVIIATVWSRVGFFMVIFVAGLQVIPKDFYEAAFLEGASKWHVFRKITVPLLKPTSLLVIMIALIDAFKAYPLMFSLTGGGPGKETTFIVQYIYETGFMKQELGMASAMSVVLFAIITIFTVIQFKVSKGGEN</sequence>
<evidence type="ECO:0000256" key="3">
    <source>
        <dbReference type="ARBA" id="ARBA00022475"/>
    </source>
</evidence>
<feature type="domain" description="ABC transmembrane type-1" evidence="8">
    <location>
        <begin position="82"/>
        <end position="293"/>
    </location>
</feature>
<dbReference type="InterPro" id="IPR000515">
    <property type="entry name" value="MetI-like"/>
</dbReference>
<name>A0ABW0KCQ0_9BACL</name>
<keyword evidence="2 7" id="KW-0813">Transport</keyword>
<dbReference type="RefSeq" id="WP_270879011.1">
    <property type="nucleotide sequence ID" value="NZ_JAQFVF010000022.1"/>
</dbReference>
<feature type="transmembrane region" description="Helical" evidence="7">
    <location>
        <begin position="26"/>
        <end position="52"/>
    </location>
</feature>
<dbReference type="Gene3D" id="1.10.3720.10">
    <property type="entry name" value="MetI-like"/>
    <property type="match status" value="1"/>
</dbReference>
<evidence type="ECO:0000256" key="2">
    <source>
        <dbReference type="ARBA" id="ARBA00022448"/>
    </source>
</evidence>
<evidence type="ECO:0000256" key="6">
    <source>
        <dbReference type="ARBA" id="ARBA00023136"/>
    </source>
</evidence>
<dbReference type="InterPro" id="IPR051393">
    <property type="entry name" value="ABC_transporter_permease"/>
</dbReference>
<dbReference type="PANTHER" id="PTHR30193">
    <property type="entry name" value="ABC TRANSPORTER PERMEASE PROTEIN"/>
    <property type="match status" value="1"/>
</dbReference>
<keyword evidence="6 7" id="KW-0472">Membrane</keyword>
<feature type="transmembrane region" description="Helical" evidence="7">
    <location>
        <begin position="87"/>
        <end position="108"/>
    </location>
</feature>
<dbReference type="Pfam" id="PF00528">
    <property type="entry name" value="BPD_transp_1"/>
    <property type="match status" value="1"/>
</dbReference>
<dbReference type="CDD" id="cd06261">
    <property type="entry name" value="TM_PBP2"/>
    <property type="match status" value="1"/>
</dbReference>
<feature type="transmembrane region" description="Helical" evidence="7">
    <location>
        <begin position="272"/>
        <end position="292"/>
    </location>
</feature>
<keyword evidence="10" id="KW-1185">Reference proteome</keyword>
<dbReference type="SUPFAM" id="SSF161098">
    <property type="entry name" value="MetI-like"/>
    <property type="match status" value="1"/>
</dbReference>
<keyword evidence="4 7" id="KW-0812">Transmembrane</keyword>
<keyword evidence="3" id="KW-1003">Cell membrane</keyword>
<dbReference type="Proteomes" id="UP001596044">
    <property type="component" value="Unassembled WGS sequence"/>
</dbReference>
<dbReference type="InterPro" id="IPR035906">
    <property type="entry name" value="MetI-like_sf"/>
</dbReference>
<evidence type="ECO:0000313" key="10">
    <source>
        <dbReference type="Proteomes" id="UP001596044"/>
    </source>
</evidence>
<evidence type="ECO:0000313" key="9">
    <source>
        <dbReference type="EMBL" id="MFC5450701.1"/>
    </source>
</evidence>
<gene>
    <name evidence="9" type="ORF">ACFPOG_20830</name>
</gene>
<comment type="caution">
    <text evidence="9">The sequence shown here is derived from an EMBL/GenBank/DDBJ whole genome shotgun (WGS) entry which is preliminary data.</text>
</comment>
<feature type="transmembrane region" description="Helical" evidence="7">
    <location>
        <begin position="212"/>
        <end position="234"/>
    </location>
</feature>
<comment type="similarity">
    <text evidence="7">Belongs to the binding-protein-dependent transport system permease family.</text>
</comment>
<accession>A0ABW0KCQ0</accession>
<organism evidence="9 10">
    <name type="scientific">Paenibacillus aestuarii</name>
    <dbReference type="NCBI Taxonomy" id="516965"/>
    <lineage>
        <taxon>Bacteria</taxon>
        <taxon>Bacillati</taxon>
        <taxon>Bacillota</taxon>
        <taxon>Bacilli</taxon>
        <taxon>Bacillales</taxon>
        <taxon>Paenibacillaceae</taxon>
        <taxon>Paenibacillus</taxon>
    </lineage>
</organism>
<comment type="subcellular location">
    <subcellularLocation>
        <location evidence="1 7">Cell membrane</location>
        <topology evidence="1 7">Multi-pass membrane protein</topology>
    </subcellularLocation>
</comment>
<proteinExistence type="inferred from homology"/>
<evidence type="ECO:0000256" key="7">
    <source>
        <dbReference type="RuleBase" id="RU363032"/>
    </source>
</evidence>